<dbReference type="EMBL" id="QZCG01000029">
    <property type="protein sequence ID" value="RJE81850.1"/>
    <property type="molecule type" value="Genomic_DNA"/>
</dbReference>
<evidence type="ECO:0000313" key="2">
    <source>
        <dbReference type="Proteomes" id="UP000284202"/>
    </source>
</evidence>
<organism evidence="1 2">
    <name type="scientific">Paracoccus onubensis</name>
    <dbReference type="NCBI Taxonomy" id="1675788"/>
    <lineage>
        <taxon>Bacteria</taxon>
        <taxon>Pseudomonadati</taxon>
        <taxon>Pseudomonadota</taxon>
        <taxon>Alphaproteobacteria</taxon>
        <taxon>Rhodobacterales</taxon>
        <taxon>Paracoccaceae</taxon>
        <taxon>Paracoccus</taxon>
    </lineage>
</organism>
<sequence>MPDQFDWVVVSKFGRDIGAIGFIGDDVVAIASYFDGRDGNKDGEVSLIEHVGSSLFGMENAGVAEVAMAARDDVDIYLRDPSIRTVAADIFTSFAAGLVADGIWHSYFRAGVRSAATGMAASITSDKIKQLVIRKGFETVARRAFTEVTTGV</sequence>
<protein>
    <submittedName>
        <fullName evidence="1">Uncharacterized protein</fullName>
    </submittedName>
</protein>
<evidence type="ECO:0000313" key="1">
    <source>
        <dbReference type="EMBL" id="RJE81850.1"/>
    </source>
</evidence>
<dbReference type="OrthoDB" id="8450139at2"/>
<reference evidence="2" key="1">
    <citation type="submission" date="2018-09" db="EMBL/GenBank/DDBJ databases">
        <title>Acidovorax cavernicola nov. sp. isolated from Gruta de las Maravillas (Aracena, Spain).</title>
        <authorList>
            <person name="Jurado V."/>
            <person name="Gutierrez-Patricio S."/>
            <person name="Gonzalez-Pimentel J.L."/>
            <person name="Miller A.Z."/>
            <person name="Laiz L."/>
            <person name="Saiz-Jimenez C."/>
        </authorList>
    </citation>
    <scope>NUCLEOTIDE SEQUENCE [LARGE SCALE GENOMIC DNA]</scope>
    <source>
        <strain evidence="2">1011MAR3C25</strain>
    </source>
</reference>
<gene>
    <name evidence="1" type="ORF">D3P04_22825</name>
</gene>
<dbReference type="RefSeq" id="WP_119752191.1">
    <property type="nucleotide sequence ID" value="NZ_QZCG01000029.1"/>
</dbReference>
<accession>A0A418SLL6</accession>
<proteinExistence type="predicted"/>
<name>A0A418SLL6_9RHOB</name>
<keyword evidence="2" id="KW-1185">Reference proteome</keyword>
<dbReference type="Proteomes" id="UP000284202">
    <property type="component" value="Unassembled WGS sequence"/>
</dbReference>
<dbReference type="AlphaFoldDB" id="A0A418SLL6"/>
<comment type="caution">
    <text evidence="1">The sequence shown here is derived from an EMBL/GenBank/DDBJ whole genome shotgun (WGS) entry which is preliminary data.</text>
</comment>